<dbReference type="SMART" id="SM00862">
    <property type="entry name" value="Trans_reg_C"/>
    <property type="match status" value="1"/>
</dbReference>
<sequence>MRMLILEDEPVARAVLKKRLELQGYKVDEFDDPEEAIIACDQYDYDLLIFDITIHGAIIDGLEAASIIRRKKNIPFILVTGADSSDARLRGLQEGALLYFTKPFSYKELVLNIKNLMDNRVRKSHEYIHAGHKIEPLKGTITLKDGSVETLSKIPMQVLTYLLDHRDQIVTKKELWEAIWSEHGEMSEDIINTTINRIRRKLGREIISTIKNVGYEIREY</sequence>
<evidence type="ECO:0000256" key="7">
    <source>
        <dbReference type="PROSITE-ProRule" id="PRU01091"/>
    </source>
</evidence>
<protein>
    <recommendedName>
        <fullName evidence="12">DNA-binding response regulator</fullName>
    </recommendedName>
</protein>
<dbReference type="PANTHER" id="PTHR48111:SF22">
    <property type="entry name" value="REGULATOR OF RPOS"/>
    <property type="match status" value="1"/>
</dbReference>
<feature type="DNA-binding region" description="OmpR/PhoB-type" evidence="7">
    <location>
        <begin position="124"/>
        <end position="219"/>
    </location>
</feature>
<keyword evidence="2" id="KW-0902">Two-component regulatory system</keyword>
<dbReference type="GO" id="GO:0000156">
    <property type="term" value="F:phosphorelay response regulator activity"/>
    <property type="evidence" value="ECO:0007669"/>
    <property type="project" value="TreeGrafter"/>
</dbReference>
<dbReference type="SUPFAM" id="SSF52172">
    <property type="entry name" value="CheY-like"/>
    <property type="match status" value="1"/>
</dbReference>
<evidence type="ECO:0000256" key="6">
    <source>
        <dbReference type="PROSITE-ProRule" id="PRU00169"/>
    </source>
</evidence>
<dbReference type="PROSITE" id="PS50110">
    <property type="entry name" value="RESPONSE_REGULATORY"/>
    <property type="match status" value="1"/>
</dbReference>
<dbReference type="AlphaFoldDB" id="A0A2S7N157"/>
<reference evidence="10 11" key="1">
    <citation type="submission" date="2017-12" db="EMBL/GenBank/DDBJ databases">
        <title>Taxonomic description and draft genome of Pradoshia cofamensis Gen. nov., sp. nov., a thermotolerant bacillale isolated from anterior gut of earthworm Eisenia fetida.</title>
        <authorList>
            <person name="Saha T."/>
            <person name="Chakraborty R."/>
        </authorList>
    </citation>
    <scope>NUCLEOTIDE SEQUENCE [LARGE SCALE GENOMIC DNA]</scope>
    <source>
        <strain evidence="10 11">EAG3</strain>
    </source>
</reference>
<evidence type="ECO:0008006" key="12">
    <source>
        <dbReference type="Google" id="ProtNLM"/>
    </source>
</evidence>
<name>A0A2S7N157_9BACI</name>
<dbReference type="PANTHER" id="PTHR48111">
    <property type="entry name" value="REGULATOR OF RPOS"/>
    <property type="match status" value="1"/>
</dbReference>
<dbReference type="GO" id="GO:0032993">
    <property type="term" value="C:protein-DNA complex"/>
    <property type="evidence" value="ECO:0007669"/>
    <property type="project" value="TreeGrafter"/>
</dbReference>
<dbReference type="Pfam" id="PF00486">
    <property type="entry name" value="Trans_reg_C"/>
    <property type="match status" value="1"/>
</dbReference>
<dbReference type="GO" id="GO:0000976">
    <property type="term" value="F:transcription cis-regulatory region binding"/>
    <property type="evidence" value="ECO:0007669"/>
    <property type="project" value="TreeGrafter"/>
</dbReference>
<dbReference type="EMBL" id="PKOZ01000003">
    <property type="protein sequence ID" value="PQD95756.1"/>
    <property type="molecule type" value="Genomic_DNA"/>
</dbReference>
<dbReference type="CDD" id="cd00383">
    <property type="entry name" value="trans_reg_C"/>
    <property type="match status" value="1"/>
</dbReference>
<feature type="domain" description="OmpR/PhoB-type" evidence="9">
    <location>
        <begin position="124"/>
        <end position="219"/>
    </location>
</feature>
<evidence type="ECO:0000256" key="5">
    <source>
        <dbReference type="ARBA" id="ARBA00023163"/>
    </source>
</evidence>
<keyword evidence="3" id="KW-0805">Transcription regulation</keyword>
<dbReference type="GO" id="GO:0005829">
    <property type="term" value="C:cytosol"/>
    <property type="evidence" value="ECO:0007669"/>
    <property type="project" value="TreeGrafter"/>
</dbReference>
<dbReference type="Pfam" id="PF00072">
    <property type="entry name" value="Response_reg"/>
    <property type="match status" value="1"/>
</dbReference>
<proteinExistence type="predicted"/>
<dbReference type="RefSeq" id="WP_104848900.1">
    <property type="nucleotide sequence ID" value="NZ_PKOZ01000003.1"/>
</dbReference>
<dbReference type="Gene3D" id="3.40.50.2300">
    <property type="match status" value="1"/>
</dbReference>
<dbReference type="GO" id="GO:0006355">
    <property type="term" value="P:regulation of DNA-templated transcription"/>
    <property type="evidence" value="ECO:0007669"/>
    <property type="project" value="InterPro"/>
</dbReference>
<organism evidence="10 11">
    <name type="scientific">Pradoshia eiseniae</name>
    <dbReference type="NCBI Taxonomy" id="2064768"/>
    <lineage>
        <taxon>Bacteria</taxon>
        <taxon>Bacillati</taxon>
        <taxon>Bacillota</taxon>
        <taxon>Bacilli</taxon>
        <taxon>Bacillales</taxon>
        <taxon>Bacillaceae</taxon>
        <taxon>Pradoshia</taxon>
    </lineage>
</organism>
<evidence type="ECO:0000256" key="3">
    <source>
        <dbReference type="ARBA" id="ARBA00023015"/>
    </source>
</evidence>
<evidence type="ECO:0000256" key="1">
    <source>
        <dbReference type="ARBA" id="ARBA00022553"/>
    </source>
</evidence>
<dbReference type="SMART" id="SM00448">
    <property type="entry name" value="REC"/>
    <property type="match status" value="1"/>
</dbReference>
<dbReference type="CDD" id="cd00156">
    <property type="entry name" value="REC"/>
    <property type="match status" value="1"/>
</dbReference>
<keyword evidence="5" id="KW-0804">Transcription</keyword>
<comment type="caution">
    <text evidence="10">The sequence shown here is derived from an EMBL/GenBank/DDBJ whole genome shotgun (WGS) entry which is preliminary data.</text>
</comment>
<dbReference type="InterPro" id="IPR011006">
    <property type="entry name" value="CheY-like_superfamily"/>
</dbReference>
<keyword evidence="1 6" id="KW-0597">Phosphoprotein</keyword>
<dbReference type="PROSITE" id="PS51755">
    <property type="entry name" value="OMPR_PHOB"/>
    <property type="match status" value="1"/>
</dbReference>
<dbReference type="InterPro" id="IPR001789">
    <property type="entry name" value="Sig_transdc_resp-reg_receiver"/>
</dbReference>
<gene>
    <name evidence="10" type="ORF">CYL18_07645</name>
</gene>
<dbReference type="OrthoDB" id="2962330at2"/>
<evidence type="ECO:0000259" key="8">
    <source>
        <dbReference type="PROSITE" id="PS50110"/>
    </source>
</evidence>
<keyword evidence="11" id="KW-1185">Reference proteome</keyword>
<evidence type="ECO:0000256" key="4">
    <source>
        <dbReference type="ARBA" id="ARBA00023125"/>
    </source>
</evidence>
<keyword evidence="4 7" id="KW-0238">DNA-binding</keyword>
<evidence type="ECO:0000313" key="11">
    <source>
        <dbReference type="Proteomes" id="UP000239663"/>
    </source>
</evidence>
<evidence type="ECO:0000256" key="2">
    <source>
        <dbReference type="ARBA" id="ARBA00023012"/>
    </source>
</evidence>
<dbReference type="InterPro" id="IPR039420">
    <property type="entry name" value="WalR-like"/>
</dbReference>
<accession>A0A2S7N157</accession>
<evidence type="ECO:0000259" key="9">
    <source>
        <dbReference type="PROSITE" id="PS51755"/>
    </source>
</evidence>
<feature type="modified residue" description="4-aspartylphosphate" evidence="6">
    <location>
        <position position="51"/>
    </location>
</feature>
<evidence type="ECO:0000313" key="10">
    <source>
        <dbReference type="EMBL" id="PQD95756.1"/>
    </source>
</evidence>
<dbReference type="InterPro" id="IPR036388">
    <property type="entry name" value="WH-like_DNA-bd_sf"/>
</dbReference>
<dbReference type="Gene3D" id="1.10.10.10">
    <property type="entry name" value="Winged helix-like DNA-binding domain superfamily/Winged helix DNA-binding domain"/>
    <property type="match status" value="1"/>
</dbReference>
<dbReference type="InterPro" id="IPR001867">
    <property type="entry name" value="OmpR/PhoB-type_DNA-bd"/>
</dbReference>
<feature type="domain" description="Response regulatory" evidence="8">
    <location>
        <begin position="2"/>
        <end position="117"/>
    </location>
</feature>
<dbReference type="Proteomes" id="UP000239663">
    <property type="component" value="Unassembled WGS sequence"/>
</dbReference>